<accession>A0ABS4ZVE5</accession>
<gene>
    <name evidence="1" type="ORF">JOF57_003391</name>
</gene>
<dbReference type="EMBL" id="JAGIOP010000002">
    <property type="protein sequence ID" value="MBP2453478.1"/>
    <property type="molecule type" value="Genomic_DNA"/>
</dbReference>
<keyword evidence="2" id="KW-1185">Reference proteome</keyword>
<reference evidence="1 2" key="1">
    <citation type="submission" date="2021-03" db="EMBL/GenBank/DDBJ databases">
        <title>Sequencing the genomes of 1000 actinobacteria strains.</title>
        <authorList>
            <person name="Klenk H.-P."/>
        </authorList>
    </citation>
    <scope>NUCLEOTIDE SEQUENCE [LARGE SCALE GENOMIC DNA]</scope>
    <source>
        <strain evidence="1 2">DSM 46713</strain>
    </source>
</reference>
<proteinExistence type="predicted"/>
<evidence type="ECO:0000313" key="2">
    <source>
        <dbReference type="Proteomes" id="UP000694460"/>
    </source>
</evidence>
<dbReference type="Proteomes" id="UP000694460">
    <property type="component" value="Unassembled WGS sequence"/>
</dbReference>
<name>A0ABS4ZVE5_9MYCO</name>
<dbReference type="RefSeq" id="WP_209918307.1">
    <property type="nucleotide sequence ID" value="NZ_JAGIOP010000002.1"/>
</dbReference>
<sequence>MSSGTARCAFRLETGKVVLDLSGTLGEAVDPPAEDVELVAELGLDHWGGLAALSRRCRAGHNGAYDSDATPRVSG</sequence>
<comment type="caution">
    <text evidence="1">The sequence shown here is derived from an EMBL/GenBank/DDBJ whole genome shotgun (WGS) entry which is preliminary data.</text>
</comment>
<organism evidence="1 2">
    <name type="scientific">Mycolicibacterium lutetiense</name>
    <dbReference type="NCBI Taxonomy" id="1641992"/>
    <lineage>
        <taxon>Bacteria</taxon>
        <taxon>Bacillati</taxon>
        <taxon>Actinomycetota</taxon>
        <taxon>Actinomycetes</taxon>
        <taxon>Mycobacteriales</taxon>
        <taxon>Mycobacteriaceae</taxon>
        <taxon>Mycolicibacterium</taxon>
    </lineage>
</organism>
<protein>
    <submittedName>
        <fullName evidence="1">Uncharacterized protein</fullName>
    </submittedName>
</protein>
<evidence type="ECO:0000313" key="1">
    <source>
        <dbReference type="EMBL" id="MBP2453478.1"/>
    </source>
</evidence>